<name>A0A8T1V4L5_9STRA</name>
<dbReference type="InterPro" id="IPR008254">
    <property type="entry name" value="Flavodoxin/NO_synth"/>
</dbReference>
<dbReference type="FunFam" id="1.20.990.10:FF:000021">
    <property type="entry name" value="NADPH-dependent diflavin oxidoreductase 1"/>
    <property type="match status" value="1"/>
</dbReference>
<dbReference type="EMBL" id="JAGDFM010000887">
    <property type="protein sequence ID" value="KAG7375886.1"/>
    <property type="molecule type" value="Genomic_DNA"/>
</dbReference>
<evidence type="ECO:0000313" key="11">
    <source>
        <dbReference type="Proteomes" id="UP000694044"/>
    </source>
</evidence>
<organism evidence="10 11">
    <name type="scientific">Phytophthora pseudosyringae</name>
    <dbReference type="NCBI Taxonomy" id="221518"/>
    <lineage>
        <taxon>Eukaryota</taxon>
        <taxon>Sar</taxon>
        <taxon>Stramenopiles</taxon>
        <taxon>Oomycota</taxon>
        <taxon>Peronosporomycetes</taxon>
        <taxon>Peronosporales</taxon>
        <taxon>Peronosporaceae</taxon>
        <taxon>Phytophthora</taxon>
    </lineage>
</organism>
<evidence type="ECO:0000259" key="9">
    <source>
        <dbReference type="PROSITE" id="PS51384"/>
    </source>
</evidence>
<keyword evidence="4" id="KW-0288">FMN</keyword>
<keyword evidence="6" id="KW-0521">NADP</keyword>
<keyword evidence="7" id="KW-0560">Oxidoreductase</keyword>
<dbReference type="Proteomes" id="UP000694044">
    <property type="component" value="Unassembled WGS sequence"/>
</dbReference>
<keyword evidence="3" id="KW-0285">Flavoprotein</keyword>
<dbReference type="GO" id="GO:0050660">
    <property type="term" value="F:flavin adenine dinucleotide binding"/>
    <property type="evidence" value="ECO:0007669"/>
    <property type="project" value="TreeGrafter"/>
</dbReference>
<dbReference type="PROSITE" id="PS51384">
    <property type="entry name" value="FAD_FR"/>
    <property type="match status" value="1"/>
</dbReference>
<evidence type="ECO:0000256" key="4">
    <source>
        <dbReference type="ARBA" id="ARBA00022643"/>
    </source>
</evidence>
<sequence length="620" mass="69135">MAAPPTPQLLVLYGSETGTAQDVAEFVQQRAFNRQLLDTQISAMDEFPVAQLLPRCSTVVFVVSTTGDGEAPENMRSSWRSLLRKTLGPQWLAGVRVAVFGLGDSSYAKYNAVARRLQARLLQLGASELVDRGLGDDQHAYGYFGALNPWLEKLWTAVLRLHPLPEGVSIDDSPKPIEPRYSVVVHDAGAKEVQDAKLLTPRTDGSHFYAPPRTTVGREKGIYLAPVVVNKRLTAEDWEQDVRHLEFDIRDSSTAADATDPPFRAGDIAVVYPENVAGVDDMLKYVKLDGDAVISITAADGSKQFDLPSPITVRDLFAKYLAILEIPRRSFFERLSLFATNEEEKEKLEELSSAEGVDLLYDYCIREKKTYAEVLLDFPSVDVPLTILLQLIPRQQFRSYSISSSALLHPGRVHLTVAIVDFLTPYKRRRNGICSSFFQSLDPSKERKCVPMWIKKGLFEPSSIARDVLLIGPGTGLASMRAMVQERQFLRKQAGGNSSGATYLYFGCRHESKDFLYGDELCGLVTSGDLTALRTAFSRDQGHKIYVQTRLAENKEAVFDFIMNGEGCIYIAGSAKRMPNDVYEVLRDILRSVGKLPLPTAEKVMKTLARKKRYVVESWS</sequence>
<dbReference type="PANTHER" id="PTHR19384:SF10">
    <property type="entry name" value="NADPH-DEPENDENT DIFLAVIN OXIDOREDUCTASE 1"/>
    <property type="match status" value="1"/>
</dbReference>
<dbReference type="PANTHER" id="PTHR19384">
    <property type="entry name" value="NITRIC OXIDE SYNTHASE-RELATED"/>
    <property type="match status" value="1"/>
</dbReference>
<evidence type="ECO:0000259" key="8">
    <source>
        <dbReference type="PROSITE" id="PS50902"/>
    </source>
</evidence>
<dbReference type="GO" id="GO:0005634">
    <property type="term" value="C:nucleus"/>
    <property type="evidence" value="ECO:0007669"/>
    <property type="project" value="UniProtKB-ARBA"/>
</dbReference>
<proteinExistence type="predicted"/>
<evidence type="ECO:0000256" key="2">
    <source>
        <dbReference type="ARBA" id="ARBA00022490"/>
    </source>
</evidence>
<dbReference type="InterPro" id="IPR017927">
    <property type="entry name" value="FAD-bd_FR_type"/>
</dbReference>
<dbReference type="Pfam" id="PF00667">
    <property type="entry name" value="FAD_binding_1"/>
    <property type="match status" value="1"/>
</dbReference>
<evidence type="ECO:0000256" key="5">
    <source>
        <dbReference type="ARBA" id="ARBA00022827"/>
    </source>
</evidence>
<dbReference type="FunFam" id="3.40.50.360:FF:000015">
    <property type="entry name" value="NADPH-dependent diflavin oxidoreductase 1"/>
    <property type="match status" value="1"/>
</dbReference>
<evidence type="ECO:0000313" key="10">
    <source>
        <dbReference type="EMBL" id="KAG7375886.1"/>
    </source>
</evidence>
<protein>
    <submittedName>
        <fullName evidence="10">NADPH-dependent diflavin oxidoreductase 1</fullName>
    </submittedName>
</protein>
<keyword evidence="11" id="KW-1185">Reference proteome</keyword>
<dbReference type="GO" id="GO:0010181">
    <property type="term" value="F:FMN binding"/>
    <property type="evidence" value="ECO:0007669"/>
    <property type="project" value="InterPro"/>
</dbReference>
<accession>A0A8T1V4L5</accession>
<dbReference type="InterPro" id="IPR003097">
    <property type="entry name" value="CysJ-like_FAD-binding"/>
</dbReference>
<dbReference type="Pfam" id="PF00258">
    <property type="entry name" value="Flavodoxin_1"/>
    <property type="match status" value="1"/>
</dbReference>
<gene>
    <name evidence="10" type="primary">NDOR1</name>
    <name evidence="10" type="ORF">PHYPSEUDO_014913</name>
</gene>
<dbReference type="OrthoDB" id="1856718at2759"/>
<keyword evidence="2" id="KW-0963">Cytoplasm</keyword>
<evidence type="ECO:0000256" key="7">
    <source>
        <dbReference type="ARBA" id="ARBA00023002"/>
    </source>
</evidence>
<dbReference type="InterPro" id="IPR001433">
    <property type="entry name" value="OxRdtase_FAD/NAD-bd"/>
</dbReference>
<dbReference type="AlphaFoldDB" id="A0A8T1V4L5"/>
<dbReference type="GO" id="GO:0016651">
    <property type="term" value="F:oxidoreductase activity, acting on NAD(P)H"/>
    <property type="evidence" value="ECO:0007669"/>
    <property type="project" value="UniProtKB-ARBA"/>
</dbReference>
<dbReference type="Pfam" id="PF00175">
    <property type="entry name" value="NAD_binding_1"/>
    <property type="match status" value="1"/>
</dbReference>
<evidence type="ECO:0000256" key="1">
    <source>
        <dbReference type="ARBA" id="ARBA00004496"/>
    </source>
</evidence>
<comment type="caution">
    <text evidence="10">The sequence shown here is derived from an EMBL/GenBank/DDBJ whole genome shotgun (WGS) entry which is preliminary data.</text>
</comment>
<feature type="domain" description="FAD-binding FR-type" evidence="9">
    <location>
        <begin position="220"/>
        <end position="462"/>
    </location>
</feature>
<feature type="domain" description="Flavodoxin-like" evidence="8">
    <location>
        <begin position="9"/>
        <end position="155"/>
    </location>
</feature>
<dbReference type="GO" id="GO:0005829">
    <property type="term" value="C:cytosol"/>
    <property type="evidence" value="ECO:0007669"/>
    <property type="project" value="TreeGrafter"/>
</dbReference>
<keyword evidence="5" id="KW-0274">FAD</keyword>
<dbReference type="PROSITE" id="PS50902">
    <property type="entry name" value="FLAVODOXIN_LIKE"/>
    <property type="match status" value="1"/>
</dbReference>
<evidence type="ECO:0000256" key="6">
    <source>
        <dbReference type="ARBA" id="ARBA00022857"/>
    </source>
</evidence>
<reference evidence="10" key="1">
    <citation type="submission" date="2021-02" db="EMBL/GenBank/DDBJ databases">
        <authorList>
            <person name="Palmer J.M."/>
        </authorList>
    </citation>
    <scope>NUCLEOTIDE SEQUENCE</scope>
    <source>
        <strain evidence="10">SCRP734</strain>
    </source>
</reference>
<comment type="subcellular location">
    <subcellularLocation>
        <location evidence="1">Cytoplasm</location>
    </subcellularLocation>
</comment>
<evidence type="ECO:0000256" key="3">
    <source>
        <dbReference type="ARBA" id="ARBA00022630"/>
    </source>
</evidence>
<dbReference type="FunFam" id="3.40.50.80:FF:000030">
    <property type="entry name" value="NADPH-dependent diflavin oxidoreductase 1"/>
    <property type="match status" value="1"/>
</dbReference>